<comment type="caution">
    <text evidence="2">The sequence shown here is derived from an EMBL/GenBank/DDBJ whole genome shotgun (WGS) entry which is preliminary data.</text>
</comment>
<dbReference type="Proteomes" id="UP000467840">
    <property type="component" value="Chromosome 2"/>
</dbReference>
<accession>A0A6A6KV00</accession>
<name>A0A6A6KV00_HEVBR</name>
<gene>
    <name evidence="2" type="ORF">GH714_022013</name>
</gene>
<proteinExistence type="predicted"/>
<evidence type="ECO:0000313" key="3">
    <source>
        <dbReference type="Proteomes" id="UP000467840"/>
    </source>
</evidence>
<protein>
    <submittedName>
        <fullName evidence="2">Uncharacterized protein</fullName>
    </submittedName>
</protein>
<reference evidence="2 3" key="1">
    <citation type="journal article" date="2020" name="Mol. Plant">
        <title>The Chromosome-Based Rubber Tree Genome Provides New Insights into Spurge Genome Evolution and Rubber Biosynthesis.</title>
        <authorList>
            <person name="Liu J."/>
            <person name="Shi C."/>
            <person name="Shi C.C."/>
            <person name="Li W."/>
            <person name="Zhang Q.J."/>
            <person name="Zhang Y."/>
            <person name="Li K."/>
            <person name="Lu H.F."/>
            <person name="Shi C."/>
            <person name="Zhu S.T."/>
            <person name="Xiao Z.Y."/>
            <person name="Nan H."/>
            <person name="Yue Y."/>
            <person name="Zhu X.G."/>
            <person name="Wu Y."/>
            <person name="Hong X.N."/>
            <person name="Fan G.Y."/>
            <person name="Tong Y."/>
            <person name="Zhang D."/>
            <person name="Mao C.L."/>
            <person name="Liu Y.L."/>
            <person name="Hao S.J."/>
            <person name="Liu W.Q."/>
            <person name="Lv M.Q."/>
            <person name="Zhang H.B."/>
            <person name="Liu Y."/>
            <person name="Hu-Tang G.R."/>
            <person name="Wang J.P."/>
            <person name="Wang J.H."/>
            <person name="Sun Y.H."/>
            <person name="Ni S.B."/>
            <person name="Chen W.B."/>
            <person name="Zhang X.C."/>
            <person name="Jiao Y.N."/>
            <person name="Eichler E.E."/>
            <person name="Li G.H."/>
            <person name="Liu X."/>
            <person name="Gao L.Z."/>
        </authorList>
    </citation>
    <scope>NUCLEOTIDE SEQUENCE [LARGE SCALE GENOMIC DNA]</scope>
    <source>
        <strain evidence="3">cv. GT1</strain>
        <tissue evidence="2">Leaf</tissue>
    </source>
</reference>
<dbReference type="AlphaFoldDB" id="A0A6A6KV00"/>
<dbReference type="EMBL" id="JAAGAX010000015">
    <property type="protein sequence ID" value="KAF2291269.1"/>
    <property type="molecule type" value="Genomic_DNA"/>
</dbReference>
<keyword evidence="3" id="KW-1185">Reference proteome</keyword>
<evidence type="ECO:0000313" key="2">
    <source>
        <dbReference type="EMBL" id="KAF2291269.1"/>
    </source>
</evidence>
<feature type="compositionally biased region" description="Basic residues" evidence="1">
    <location>
        <begin position="1"/>
        <end position="11"/>
    </location>
</feature>
<organism evidence="2 3">
    <name type="scientific">Hevea brasiliensis</name>
    <name type="common">Para rubber tree</name>
    <name type="synonym">Siphonia brasiliensis</name>
    <dbReference type="NCBI Taxonomy" id="3981"/>
    <lineage>
        <taxon>Eukaryota</taxon>
        <taxon>Viridiplantae</taxon>
        <taxon>Streptophyta</taxon>
        <taxon>Embryophyta</taxon>
        <taxon>Tracheophyta</taxon>
        <taxon>Spermatophyta</taxon>
        <taxon>Magnoliopsida</taxon>
        <taxon>eudicotyledons</taxon>
        <taxon>Gunneridae</taxon>
        <taxon>Pentapetalae</taxon>
        <taxon>rosids</taxon>
        <taxon>fabids</taxon>
        <taxon>Malpighiales</taxon>
        <taxon>Euphorbiaceae</taxon>
        <taxon>Crotonoideae</taxon>
        <taxon>Micrandreae</taxon>
        <taxon>Hevea</taxon>
    </lineage>
</organism>
<sequence length="94" mass="10738">MLKKFSAKKKAPNTSTNEQLETGIQKRQNVETMDQLAVRKAMAKLMAFQIHLTFKNWEPSAGVADNIPRATMPLKNLEADCNKYFHFLDKIALQ</sequence>
<evidence type="ECO:0000256" key="1">
    <source>
        <dbReference type="SAM" id="MobiDB-lite"/>
    </source>
</evidence>
<feature type="compositionally biased region" description="Polar residues" evidence="1">
    <location>
        <begin position="12"/>
        <end position="26"/>
    </location>
</feature>
<feature type="region of interest" description="Disordered" evidence="1">
    <location>
        <begin position="1"/>
        <end position="26"/>
    </location>
</feature>